<proteinExistence type="predicted"/>
<organism evidence="3 4">
    <name type="scientific">Lentzea miocenica</name>
    <dbReference type="NCBI Taxonomy" id="3095431"/>
    <lineage>
        <taxon>Bacteria</taxon>
        <taxon>Bacillati</taxon>
        <taxon>Actinomycetota</taxon>
        <taxon>Actinomycetes</taxon>
        <taxon>Pseudonocardiales</taxon>
        <taxon>Pseudonocardiaceae</taxon>
        <taxon>Lentzea</taxon>
    </lineage>
</organism>
<dbReference type="RefSeq" id="WP_319967141.1">
    <property type="nucleotide sequence ID" value="NZ_JAXAVW010000013.1"/>
</dbReference>
<feature type="compositionally biased region" description="Basic and acidic residues" evidence="1">
    <location>
        <begin position="156"/>
        <end position="166"/>
    </location>
</feature>
<feature type="domain" description="Recombinase" evidence="2">
    <location>
        <begin position="7"/>
        <end position="60"/>
    </location>
</feature>
<reference evidence="3 4" key="1">
    <citation type="submission" date="2023-11" db="EMBL/GenBank/DDBJ databases">
        <title>Lentzea sokolovensis, sp. nov., Lentzea kristufkii, sp. nov., and Lentzea miocenensis, sp. nov., rare actinobacteria from Sokolov Coal Basin, Miocene lacustrine sediment, Czech Republic.</title>
        <authorList>
            <person name="Lara A."/>
            <person name="Kotroba L."/>
            <person name="Nouioui I."/>
            <person name="Neumann-Schaal M."/>
            <person name="Mast Y."/>
            <person name="Chronakova A."/>
        </authorList>
    </citation>
    <scope>NUCLEOTIDE SEQUENCE [LARGE SCALE GENOMIC DNA]</scope>
    <source>
        <strain evidence="3 4">BCCO 10_0856</strain>
    </source>
</reference>
<comment type="caution">
    <text evidence="3">The sequence shown here is derived from an EMBL/GenBank/DDBJ whole genome shotgun (WGS) entry which is preliminary data.</text>
</comment>
<keyword evidence="4" id="KW-1185">Reference proteome</keyword>
<protein>
    <submittedName>
        <fullName evidence="3">Recombinase family protein</fullName>
    </submittedName>
</protein>
<dbReference type="EMBL" id="JAXAVW010000013">
    <property type="protein sequence ID" value="MDX8032090.1"/>
    <property type="molecule type" value="Genomic_DNA"/>
</dbReference>
<dbReference type="Pfam" id="PF07508">
    <property type="entry name" value="Recombinase"/>
    <property type="match status" value="1"/>
</dbReference>
<evidence type="ECO:0000313" key="4">
    <source>
        <dbReference type="Proteomes" id="UP001285521"/>
    </source>
</evidence>
<gene>
    <name evidence="3" type="ORF">SK803_17845</name>
</gene>
<dbReference type="InterPro" id="IPR038109">
    <property type="entry name" value="DNA_bind_recomb_sf"/>
</dbReference>
<dbReference type="InterPro" id="IPR011109">
    <property type="entry name" value="DNA_bind_recombinase_dom"/>
</dbReference>
<dbReference type="Gene3D" id="3.90.1750.20">
    <property type="entry name" value="Putative Large Serine Recombinase, Chain B, Domain 2"/>
    <property type="match status" value="1"/>
</dbReference>
<accession>A0ABU4T1Q2</accession>
<sequence>MTNSPPTPNPGRGAVGLWTYANVRDILTNPKYTGNMVWNRRARKSGGNARNPAGEMLWANFTDRPSLETFRTLRQATAEDFPSWRERVLAFLSDVPPATGSWSPGPSTLMEILLADDEIEAAWQAAVDGGCSAGCGSALRGPVPRATRPTPSRSHRAADRDRAPQP</sequence>
<evidence type="ECO:0000259" key="2">
    <source>
        <dbReference type="Pfam" id="PF07508"/>
    </source>
</evidence>
<name>A0ABU4T1Q2_9PSEU</name>
<evidence type="ECO:0000313" key="3">
    <source>
        <dbReference type="EMBL" id="MDX8032090.1"/>
    </source>
</evidence>
<feature type="region of interest" description="Disordered" evidence="1">
    <location>
        <begin position="134"/>
        <end position="166"/>
    </location>
</feature>
<evidence type="ECO:0000256" key="1">
    <source>
        <dbReference type="SAM" id="MobiDB-lite"/>
    </source>
</evidence>
<dbReference type="Proteomes" id="UP001285521">
    <property type="component" value="Unassembled WGS sequence"/>
</dbReference>